<sequence length="300" mass="33077">MKKNILGNSGIEVSEIGLGCMSLPLDLQESKAIIKEALHHGINYFDTADLYNKGKNEELVGELLKNYRKDIILATKVGNQWSSGSDEVRWNASRAYIRDQVHNSLLRLQTDYIDLYQLHGGMASDDTEETIDAFESLKKEGLIRAYGISSIRPNVIRRFLAKSDVASIMMQYSLLDRRPEEYLEEIGAGGRSVVTRGTLAKGLLTNDGLKRAEGADGYLAYGEAELKETLRNLMDINSNLHALALHSVLGQPAVASVLAGASSADQLAATVSAYETPITVEEIAQAKQATKQNFYEQHRD</sequence>
<dbReference type="Proteomes" id="UP001597273">
    <property type="component" value="Unassembled WGS sequence"/>
</dbReference>
<dbReference type="PANTHER" id="PTHR43312:SF1">
    <property type="entry name" value="NADP-DEPENDENT OXIDOREDUCTASE DOMAIN-CONTAINING PROTEIN"/>
    <property type="match status" value="1"/>
</dbReference>
<feature type="domain" description="NADP-dependent oxidoreductase" evidence="1">
    <location>
        <begin position="15"/>
        <end position="289"/>
    </location>
</feature>
<gene>
    <name evidence="2" type="ORF">ACFSDB_06555</name>
</gene>
<dbReference type="EMBL" id="JBHUFW010000004">
    <property type="protein sequence ID" value="MFD1862584.1"/>
    <property type="molecule type" value="Genomic_DNA"/>
</dbReference>
<organism evidence="2 3">
    <name type="scientific">Planococcus chinensis</name>
    <dbReference type="NCBI Taxonomy" id="272917"/>
    <lineage>
        <taxon>Bacteria</taxon>
        <taxon>Bacillati</taxon>
        <taxon>Bacillota</taxon>
        <taxon>Bacilli</taxon>
        <taxon>Bacillales</taxon>
        <taxon>Caryophanaceae</taxon>
        <taxon>Planococcus</taxon>
    </lineage>
</organism>
<dbReference type="PRINTS" id="PR00069">
    <property type="entry name" value="ALDKETRDTASE"/>
</dbReference>
<dbReference type="PANTHER" id="PTHR43312">
    <property type="entry name" value="D-THREO-ALDOSE 1-DEHYDROGENASE"/>
    <property type="match status" value="1"/>
</dbReference>
<evidence type="ECO:0000313" key="2">
    <source>
        <dbReference type="EMBL" id="MFD1862584.1"/>
    </source>
</evidence>
<dbReference type="InterPro" id="IPR036812">
    <property type="entry name" value="NAD(P)_OxRdtase_dom_sf"/>
</dbReference>
<dbReference type="RefSeq" id="WP_204892379.1">
    <property type="nucleotide sequence ID" value="NZ_JBHUFW010000004.1"/>
</dbReference>
<protein>
    <submittedName>
        <fullName evidence="2">Aldo/keto reductase</fullName>
    </submittedName>
</protein>
<proteinExistence type="predicted"/>
<evidence type="ECO:0000259" key="1">
    <source>
        <dbReference type="Pfam" id="PF00248"/>
    </source>
</evidence>
<evidence type="ECO:0000313" key="3">
    <source>
        <dbReference type="Proteomes" id="UP001597273"/>
    </source>
</evidence>
<dbReference type="InterPro" id="IPR023210">
    <property type="entry name" value="NADP_OxRdtase_dom"/>
</dbReference>
<dbReference type="InterPro" id="IPR053135">
    <property type="entry name" value="AKR2_Oxidoreductase"/>
</dbReference>
<dbReference type="Gene3D" id="3.20.20.100">
    <property type="entry name" value="NADP-dependent oxidoreductase domain"/>
    <property type="match status" value="1"/>
</dbReference>
<dbReference type="CDD" id="cd19086">
    <property type="entry name" value="AKR_AKR11C1"/>
    <property type="match status" value="1"/>
</dbReference>
<dbReference type="Pfam" id="PF00248">
    <property type="entry name" value="Aldo_ket_red"/>
    <property type="match status" value="1"/>
</dbReference>
<accession>A0ABW4QGA5</accession>
<name>A0ABW4QGA5_9BACL</name>
<dbReference type="SUPFAM" id="SSF51430">
    <property type="entry name" value="NAD(P)-linked oxidoreductase"/>
    <property type="match status" value="1"/>
</dbReference>
<keyword evidence="3" id="KW-1185">Reference proteome</keyword>
<reference evidence="3" key="1">
    <citation type="journal article" date="2019" name="Int. J. Syst. Evol. Microbiol.">
        <title>The Global Catalogue of Microorganisms (GCM) 10K type strain sequencing project: providing services to taxonomists for standard genome sequencing and annotation.</title>
        <authorList>
            <consortium name="The Broad Institute Genomics Platform"/>
            <consortium name="The Broad Institute Genome Sequencing Center for Infectious Disease"/>
            <person name="Wu L."/>
            <person name="Ma J."/>
        </authorList>
    </citation>
    <scope>NUCLEOTIDE SEQUENCE [LARGE SCALE GENOMIC DNA]</scope>
    <source>
        <strain evidence="3">CGMCC 1.15475</strain>
    </source>
</reference>
<comment type="caution">
    <text evidence="2">The sequence shown here is derived from an EMBL/GenBank/DDBJ whole genome shotgun (WGS) entry which is preliminary data.</text>
</comment>
<dbReference type="InterPro" id="IPR020471">
    <property type="entry name" value="AKR"/>
</dbReference>